<sequence length="150" mass="15693">MIALAAGVAARAEPAYEAGSAMGACLAAVIDRAPVVDVKGHDVAIHRETNPNACTVEASAGVPSEVRDSVVAAIAKRPERFAPALTHWDPVDYASQETFCNAPGRRNLNVLVSTAKPGAKGPTLLATVLEAKDRDERCDRDVGLQRPPLG</sequence>
<name>A0A328AW46_9CAUL</name>
<dbReference type="AlphaFoldDB" id="A0A328AW46"/>
<proteinExistence type="predicted"/>
<comment type="caution">
    <text evidence="1">The sequence shown here is derived from an EMBL/GenBank/DDBJ whole genome shotgun (WGS) entry which is preliminary data.</text>
</comment>
<dbReference type="Proteomes" id="UP000249842">
    <property type="component" value="Unassembled WGS sequence"/>
</dbReference>
<protein>
    <submittedName>
        <fullName evidence="1">Uncharacterized protein</fullName>
    </submittedName>
</protein>
<evidence type="ECO:0000313" key="2">
    <source>
        <dbReference type="Proteomes" id="UP000249842"/>
    </source>
</evidence>
<dbReference type="EMBL" id="QFYP01000001">
    <property type="protein sequence ID" value="RAK58401.1"/>
    <property type="molecule type" value="Genomic_DNA"/>
</dbReference>
<gene>
    <name evidence="1" type="ORF">DJ021_00540</name>
</gene>
<keyword evidence="2" id="KW-1185">Reference proteome</keyword>
<organism evidence="1 2">
    <name type="scientific">Phenylobacterium hankyongense</name>
    <dbReference type="NCBI Taxonomy" id="1813876"/>
    <lineage>
        <taxon>Bacteria</taxon>
        <taxon>Pseudomonadati</taxon>
        <taxon>Pseudomonadota</taxon>
        <taxon>Alphaproteobacteria</taxon>
        <taxon>Caulobacterales</taxon>
        <taxon>Caulobacteraceae</taxon>
        <taxon>Phenylobacterium</taxon>
    </lineage>
</organism>
<reference evidence="2" key="1">
    <citation type="submission" date="2018-05" db="EMBL/GenBank/DDBJ databases">
        <authorList>
            <person name="Li X."/>
        </authorList>
    </citation>
    <scope>NUCLEOTIDE SEQUENCE [LARGE SCALE GENOMIC DNA]</scope>
    <source>
        <strain evidence="2">HKS-05</strain>
    </source>
</reference>
<evidence type="ECO:0000313" key="1">
    <source>
        <dbReference type="EMBL" id="RAK58401.1"/>
    </source>
</evidence>
<accession>A0A328AW46</accession>